<proteinExistence type="predicted"/>
<name>A0ABT3XLJ6_9FLAO</name>
<accession>A0ABT3XLJ6</accession>
<evidence type="ECO:0008006" key="5">
    <source>
        <dbReference type="Google" id="ProtNLM"/>
    </source>
</evidence>
<evidence type="ECO:0000256" key="1">
    <source>
        <dbReference type="SAM" id="Phobius"/>
    </source>
</evidence>
<keyword evidence="1" id="KW-0812">Transmembrane</keyword>
<reference evidence="3" key="1">
    <citation type="submission" date="2022-10" db="EMBL/GenBank/DDBJ databases">
        <title>Chryseobacterium sp. nov., a novel bacterial species.</title>
        <authorList>
            <person name="Cao Y."/>
        </authorList>
    </citation>
    <scope>NUCLEOTIDE SEQUENCE</scope>
    <source>
        <strain evidence="3">CCTCC AB2015118</strain>
    </source>
</reference>
<evidence type="ECO:0000256" key="2">
    <source>
        <dbReference type="SAM" id="SignalP"/>
    </source>
</evidence>
<evidence type="ECO:0000313" key="3">
    <source>
        <dbReference type="EMBL" id="MCX8523011.1"/>
    </source>
</evidence>
<comment type="caution">
    <text evidence="3">The sequence shown here is derived from an EMBL/GenBank/DDBJ whole genome shotgun (WGS) entry which is preliminary data.</text>
</comment>
<dbReference type="EMBL" id="JAOVZW010000003">
    <property type="protein sequence ID" value="MCX8523011.1"/>
    <property type="molecule type" value="Genomic_DNA"/>
</dbReference>
<keyword evidence="1" id="KW-1133">Transmembrane helix</keyword>
<feature type="transmembrane region" description="Helical" evidence="1">
    <location>
        <begin position="272"/>
        <end position="291"/>
    </location>
</feature>
<dbReference type="Proteomes" id="UP001073122">
    <property type="component" value="Unassembled WGS sequence"/>
</dbReference>
<organism evidence="3 4">
    <name type="scientific">Chryseobacterium formosus</name>
    <dbReference type="NCBI Taxonomy" id="1537363"/>
    <lineage>
        <taxon>Bacteria</taxon>
        <taxon>Pseudomonadati</taxon>
        <taxon>Bacteroidota</taxon>
        <taxon>Flavobacteriia</taxon>
        <taxon>Flavobacteriales</taxon>
        <taxon>Weeksellaceae</taxon>
        <taxon>Chryseobacterium group</taxon>
        <taxon>Chryseobacterium</taxon>
    </lineage>
</organism>
<feature type="transmembrane region" description="Helical" evidence="1">
    <location>
        <begin position="240"/>
        <end position="260"/>
    </location>
</feature>
<keyword evidence="4" id="KW-1185">Reference proteome</keyword>
<gene>
    <name evidence="3" type="ORF">OF897_03630</name>
</gene>
<feature type="signal peptide" evidence="2">
    <location>
        <begin position="1"/>
        <end position="19"/>
    </location>
</feature>
<keyword evidence="2" id="KW-0732">Signal</keyword>
<keyword evidence="1" id="KW-0472">Membrane</keyword>
<protein>
    <recommendedName>
        <fullName evidence="5">DUF4436 domain-containing protein</fullName>
    </recommendedName>
</protein>
<feature type="transmembrane region" description="Helical" evidence="1">
    <location>
        <begin position="311"/>
        <end position="332"/>
    </location>
</feature>
<dbReference type="RefSeq" id="WP_267264333.1">
    <property type="nucleotide sequence ID" value="NZ_JAOVZW010000003.1"/>
</dbReference>
<feature type="chain" id="PRO_5047490972" description="DUF4436 domain-containing protein" evidence="2">
    <location>
        <begin position="20"/>
        <end position="339"/>
    </location>
</feature>
<evidence type="ECO:0000313" key="4">
    <source>
        <dbReference type="Proteomes" id="UP001073122"/>
    </source>
</evidence>
<sequence length="339" mass="39503">MKKLFFFLLFPLLLFGNMAKPWMDGSQHSVLYGVGNASVKGEIINIRLVKESVDEIYFAKYSIKYRIYSPQKQTLPLLFIAINLNDEKEVKVNGVSKTTELLNIEKKKYSFIQKDESGFFVKYDQSDKVSVNPSDLLYFSADLVEGENIIEVTYNADLEYNTYGFIKNYKLEYSLYPSKFWKSFGQIEVNLILDDGVEFKDSNLGSEKKEGNIYQWKISPQNHENIAITVSEKTSFISKILLLLDPFGIALIALVGMFLIHLKLIKRSSKKYILVVGIILVPILFYVIYFLSFDLIDFSLGKSYTKHGYVFLYVVTYPLLLLFYWILMWQIYKRRKQNQ</sequence>